<reference evidence="8" key="1">
    <citation type="journal article" date="2019" name="Int. J. Syst. Evol. Microbiol.">
        <title>The Global Catalogue of Microorganisms (GCM) 10K type strain sequencing project: providing services to taxonomists for standard genome sequencing and annotation.</title>
        <authorList>
            <consortium name="The Broad Institute Genomics Platform"/>
            <consortium name="The Broad Institute Genome Sequencing Center for Infectious Disease"/>
            <person name="Wu L."/>
            <person name="Ma J."/>
        </authorList>
    </citation>
    <scope>NUCLEOTIDE SEQUENCE [LARGE SCALE GENOMIC DNA]</scope>
    <source>
        <strain evidence="8">JCM 3369</strain>
    </source>
</reference>
<dbReference type="GO" id="GO:0016491">
    <property type="term" value="F:oxidoreductase activity"/>
    <property type="evidence" value="ECO:0007669"/>
    <property type="project" value="UniProtKB-KW"/>
</dbReference>
<protein>
    <submittedName>
        <fullName evidence="7">Sterol desaturase family protein</fullName>
        <ecNumber evidence="7">1.-.-.-</ecNumber>
    </submittedName>
</protein>
<feature type="transmembrane region" description="Helical" evidence="5">
    <location>
        <begin position="109"/>
        <end position="131"/>
    </location>
</feature>
<feature type="transmembrane region" description="Helical" evidence="5">
    <location>
        <begin position="35"/>
        <end position="56"/>
    </location>
</feature>
<dbReference type="PANTHER" id="PTHR11863">
    <property type="entry name" value="STEROL DESATURASE"/>
    <property type="match status" value="1"/>
</dbReference>
<evidence type="ECO:0000313" key="7">
    <source>
        <dbReference type="EMBL" id="MFD1696907.1"/>
    </source>
</evidence>
<evidence type="ECO:0000256" key="4">
    <source>
        <dbReference type="ARBA" id="ARBA00023136"/>
    </source>
</evidence>
<evidence type="ECO:0000256" key="2">
    <source>
        <dbReference type="ARBA" id="ARBA00022692"/>
    </source>
</evidence>
<keyword evidence="8" id="KW-1185">Reference proteome</keyword>
<dbReference type="Proteomes" id="UP001597327">
    <property type="component" value="Unassembled WGS sequence"/>
</dbReference>
<feature type="domain" description="Fatty acid hydroxylase" evidence="6">
    <location>
        <begin position="120"/>
        <end position="250"/>
    </location>
</feature>
<comment type="caution">
    <text evidence="7">The sequence shown here is derived from an EMBL/GenBank/DDBJ whole genome shotgun (WGS) entry which is preliminary data.</text>
</comment>
<dbReference type="Pfam" id="PF04116">
    <property type="entry name" value="FA_hydroxylase"/>
    <property type="match status" value="1"/>
</dbReference>
<evidence type="ECO:0000313" key="8">
    <source>
        <dbReference type="Proteomes" id="UP001597327"/>
    </source>
</evidence>
<comment type="subcellular location">
    <subcellularLocation>
        <location evidence="1">Membrane</location>
    </subcellularLocation>
</comment>
<evidence type="ECO:0000259" key="6">
    <source>
        <dbReference type="Pfam" id="PF04116"/>
    </source>
</evidence>
<keyword evidence="3 5" id="KW-1133">Transmembrane helix</keyword>
<keyword evidence="2 5" id="KW-0812">Transmembrane</keyword>
<keyword evidence="4 5" id="KW-0472">Membrane</keyword>
<name>A0ABW4JZJ8_9HYPH</name>
<dbReference type="EC" id="1.-.-.-" evidence="7"/>
<sequence length="285" mass="31925">MASKEAGAAAGVGAVDGFLPEVADVLIEGLTLFSLLYVASLIVLFTSGLVITAWNARHPERRIQAREGRDRTVADIRSSTLQLAVTSGCLAFGLLMQSRGWVLFAPLELSWWSAPLLFGLSLVLHDAWFYWGHRLLHTKAFYRFHRPHHLNVTPTVWSNDSGSTVDTLFAHSYYALVLLVLPLPAAVFLAHRLFDQVSAMVGHAGHEHFAGASARHPLPFLCTVFHDQHHQYFVYNYANYFSWWDRICGTIHPTYDGRVAEFEAVYVRQAEDARLMGEADKARSS</sequence>
<dbReference type="InterPro" id="IPR006694">
    <property type="entry name" value="Fatty_acid_hydroxylase"/>
</dbReference>
<evidence type="ECO:0000256" key="1">
    <source>
        <dbReference type="ARBA" id="ARBA00004370"/>
    </source>
</evidence>
<dbReference type="InterPro" id="IPR050307">
    <property type="entry name" value="Sterol_Desaturase_Related"/>
</dbReference>
<dbReference type="RefSeq" id="WP_149892353.1">
    <property type="nucleotide sequence ID" value="NZ_JBHUFA010000012.1"/>
</dbReference>
<gene>
    <name evidence="7" type="ORF">ACFSC7_15420</name>
</gene>
<proteinExistence type="predicted"/>
<accession>A0ABW4JZJ8</accession>
<dbReference type="EMBL" id="JBHUFA010000012">
    <property type="protein sequence ID" value="MFD1696907.1"/>
    <property type="molecule type" value="Genomic_DNA"/>
</dbReference>
<evidence type="ECO:0000256" key="5">
    <source>
        <dbReference type="SAM" id="Phobius"/>
    </source>
</evidence>
<feature type="transmembrane region" description="Helical" evidence="5">
    <location>
        <begin position="173"/>
        <end position="194"/>
    </location>
</feature>
<keyword evidence="7" id="KW-0560">Oxidoreductase</keyword>
<organism evidence="7 8">
    <name type="scientific">Roseibium aestuarii</name>
    <dbReference type="NCBI Taxonomy" id="2600299"/>
    <lineage>
        <taxon>Bacteria</taxon>
        <taxon>Pseudomonadati</taxon>
        <taxon>Pseudomonadota</taxon>
        <taxon>Alphaproteobacteria</taxon>
        <taxon>Hyphomicrobiales</taxon>
        <taxon>Stappiaceae</taxon>
        <taxon>Roseibium</taxon>
    </lineage>
</organism>
<feature type="transmembrane region" description="Helical" evidence="5">
    <location>
        <begin position="76"/>
        <end position="97"/>
    </location>
</feature>
<evidence type="ECO:0000256" key="3">
    <source>
        <dbReference type="ARBA" id="ARBA00022989"/>
    </source>
</evidence>